<organism evidence="1 2">
    <name type="scientific">Pistacia integerrima</name>
    <dbReference type="NCBI Taxonomy" id="434235"/>
    <lineage>
        <taxon>Eukaryota</taxon>
        <taxon>Viridiplantae</taxon>
        <taxon>Streptophyta</taxon>
        <taxon>Embryophyta</taxon>
        <taxon>Tracheophyta</taxon>
        <taxon>Spermatophyta</taxon>
        <taxon>Magnoliopsida</taxon>
        <taxon>eudicotyledons</taxon>
        <taxon>Gunneridae</taxon>
        <taxon>Pentapetalae</taxon>
        <taxon>rosids</taxon>
        <taxon>malvids</taxon>
        <taxon>Sapindales</taxon>
        <taxon>Anacardiaceae</taxon>
        <taxon>Pistacia</taxon>
    </lineage>
</organism>
<reference evidence="2" key="1">
    <citation type="journal article" date="2023" name="G3 (Bethesda)">
        <title>Genome assembly and association tests identify interacting loci associated with vigor, precocity, and sex in interspecific pistachio rootstocks.</title>
        <authorList>
            <person name="Palmer W."/>
            <person name="Jacygrad E."/>
            <person name="Sagayaradj S."/>
            <person name="Cavanaugh K."/>
            <person name="Han R."/>
            <person name="Bertier L."/>
            <person name="Beede B."/>
            <person name="Kafkas S."/>
            <person name="Golino D."/>
            <person name="Preece J."/>
            <person name="Michelmore R."/>
        </authorList>
    </citation>
    <scope>NUCLEOTIDE SEQUENCE [LARGE SCALE GENOMIC DNA]</scope>
</reference>
<proteinExistence type="predicted"/>
<dbReference type="EMBL" id="CM047747">
    <property type="protein sequence ID" value="KAJ0018531.1"/>
    <property type="molecule type" value="Genomic_DNA"/>
</dbReference>
<evidence type="ECO:0000313" key="1">
    <source>
        <dbReference type="EMBL" id="KAJ0018531.1"/>
    </source>
</evidence>
<comment type="caution">
    <text evidence="1">The sequence shown here is derived from an EMBL/GenBank/DDBJ whole genome shotgun (WGS) entry which is preliminary data.</text>
</comment>
<sequence length="299" mass="33545">MTIRGAENVTPLYMAALFAQRDMASFLYGKDDTKKALTVEDRKAIFFTYIRTGFYDLALNLLKDHPELAVARDMNCDTALHVLARMPSTFARKDRGLLEGLISSFPGMKFMTHNKDSKSNQALQLVSCLWEEILKRDDLELTSLLGKPSQLSFDAAKLGNFEFLAELIGCYPDLSYELDNNNHTIFHEVGQIVQPSFREKKNSEGKTPQQIFSEEHEILLRSGELWMKKTAESCMLVATFITTIMFTTALSVPGGNDNNTGIPIRLRDTLFQVFALSDAIALSSSSISVLMFLSILTSR</sequence>
<keyword evidence="2" id="KW-1185">Reference proteome</keyword>
<name>A0ACC0XLK8_9ROSI</name>
<gene>
    <name evidence="1" type="ORF">Pint_12213</name>
</gene>
<evidence type="ECO:0000313" key="2">
    <source>
        <dbReference type="Proteomes" id="UP001163603"/>
    </source>
</evidence>
<accession>A0ACC0XLK8</accession>
<dbReference type="Proteomes" id="UP001163603">
    <property type="component" value="Chromosome 12"/>
</dbReference>
<protein>
    <submittedName>
        <fullName evidence="1">Uncharacterized protein</fullName>
    </submittedName>
</protein>